<evidence type="ECO:0000313" key="4">
    <source>
        <dbReference type="Proteomes" id="UP001646157"/>
    </source>
</evidence>
<dbReference type="EC" id="1.1.1.281" evidence="3"/>
<keyword evidence="4" id="KW-1185">Reference proteome</keyword>
<sequence length="296" mass="33530">MKRILITGATGFTGVNACGYFAEIGYEVYGMVHKKIPKDGKANYVSCDLMNSEEVEEALKNIQPHYVLHLAGQNHSGRSWEEPISTFMANVNGTLNLLEAVRHYSPNADIIVVGSVIDFNPCSLSKPNHPYGLSKYVQTLLSTSWSSLYDLNIKIARPSNLIGPGPSNGICSLLARKIAMNEKKYTSEGFHFHNILDQRDFLDVRDAIRAYHSIFKYGQNVKSYNIASGKDRTILEVVRAFKFLSVADLEITTDFFQRQEPMYVDIKEIKLLGWEPKYTFQESIKETLNFHRGEVF</sequence>
<dbReference type="RefSeq" id="WP_205174101.1">
    <property type="nucleotide sequence ID" value="NZ_JAFBDZ010000003.1"/>
</dbReference>
<name>A0ABS2NGE2_9BACI</name>
<evidence type="ECO:0000256" key="1">
    <source>
        <dbReference type="ARBA" id="ARBA00007637"/>
    </source>
</evidence>
<dbReference type="Proteomes" id="UP001646157">
    <property type="component" value="Unassembled WGS sequence"/>
</dbReference>
<keyword evidence="3" id="KW-0560">Oxidoreductase</keyword>
<feature type="domain" description="NAD-dependent epimerase/dehydratase" evidence="2">
    <location>
        <begin position="4"/>
        <end position="227"/>
    </location>
</feature>
<organism evidence="3 4">
    <name type="scientific">Rossellomorea pakistanensis</name>
    <dbReference type="NCBI Taxonomy" id="992288"/>
    <lineage>
        <taxon>Bacteria</taxon>
        <taxon>Bacillati</taxon>
        <taxon>Bacillota</taxon>
        <taxon>Bacilli</taxon>
        <taxon>Bacillales</taxon>
        <taxon>Bacillaceae</taxon>
        <taxon>Rossellomorea</taxon>
    </lineage>
</organism>
<dbReference type="Pfam" id="PF01370">
    <property type="entry name" value="Epimerase"/>
    <property type="match status" value="1"/>
</dbReference>
<dbReference type="EMBL" id="JAFBDZ010000003">
    <property type="protein sequence ID" value="MBM7586935.1"/>
    <property type="molecule type" value="Genomic_DNA"/>
</dbReference>
<dbReference type="Gene3D" id="3.40.50.720">
    <property type="entry name" value="NAD(P)-binding Rossmann-like Domain"/>
    <property type="match status" value="1"/>
</dbReference>
<accession>A0ABS2NGE2</accession>
<comment type="caution">
    <text evidence="3">The sequence shown here is derived from an EMBL/GenBank/DDBJ whole genome shotgun (WGS) entry which is preliminary data.</text>
</comment>
<dbReference type="InterPro" id="IPR036291">
    <property type="entry name" value="NAD(P)-bd_dom_sf"/>
</dbReference>
<dbReference type="Gene3D" id="3.90.25.10">
    <property type="entry name" value="UDP-galactose 4-epimerase, domain 1"/>
    <property type="match status" value="1"/>
</dbReference>
<dbReference type="GO" id="GO:0033705">
    <property type="term" value="F:GDP-4-dehydro-6-deoxy-D-mannose reductase activity"/>
    <property type="evidence" value="ECO:0007669"/>
    <property type="project" value="UniProtKB-EC"/>
</dbReference>
<evidence type="ECO:0000313" key="3">
    <source>
        <dbReference type="EMBL" id="MBM7586935.1"/>
    </source>
</evidence>
<gene>
    <name evidence="3" type="ORF">JOC86_003487</name>
</gene>
<evidence type="ECO:0000259" key="2">
    <source>
        <dbReference type="Pfam" id="PF01370"/>
    </source>
</evidence>
<dbReference type="PANTHER" id="PTHR43000">
    <property type="entry name" value="DTDP-D-GLUCOSE 4,6-DEHYDRATASE-RELATED"/>
    <property type="match status" value="1"/>
</dbReference>
<proteinExistence type="inferred from homology"/>
<dbReference type="InterPro" id="IPR001509">
    <property type="entry name" value="Epimerase_deHydtase"/>
</dbReference>
<reference evidence="3 4" key="1">
    <citation type="submission" date="2021-01" db="EMBL/GenBank/DDBJ databases">
        <title>Genomic Encyclopedia of Type Strains, Phase IV (KMG-IV): sequencing the most valuable type-strain genomes for metagenomic binning, comparative biology and taxonomic classification.</title>
        <authorList>
            <person name="Goeker M."/>
        </authorList>
    </citation>
    <scope>NUCLEOTIDE SEQUENCE [LARGE SCALE GENOMIC DNA]</scope>
    <source>
        <strain evidence="3 4">DSM 24834</strain>
    </source>
</reference>
<protein>
    <submittedName>
        <fullName evidence="3">GDP-4-dehydro-6-deoxy-D-mannose reductase</fullName>
        <ecNumber evidence="3">1.1.1.281</ecNumber>
    </submittedName>
</protein>
<comment type="similarity">
    <text evidence="1">Belongs to the NAD(P)-dependent epimerase/dehydratase family.</text>
</comment>
<dbReference type="SUPFAM" id="SSF51735">
    <property type="entry name" value="NAD(P)-binding Rossmann-fold domains"/>
    <property type="match status" value="1"/>
</dbReference>